<protein>
    <submittedName>
        <fullName evidence="1">Uncharacterized protein</fullName>
    </submittedName>
</protein>
<name>Q1IQL6_KORVE</name>
<gene>
    <name evidence="1" type="ordered locus">Acid345_1833</name>
</gene>
<dbReference type="Proteomes" id="UP000002432">
    <property type="component" value="Chromosome"/>
</dbReference>
<dbReference type="AlphaFoldDB" id="Q1IQL6"/>
<reference evidence="1 2" key="1">
    <citation type="journal article" date="2009" name="Appl. Environ. Microbiol.">
        <title>Three genomes from the phylum Acidobacteria provide insight into the lifestyles of these microorganisms in soils.</title>
        <authorList>
            <person name="Ward N.L."/>
            <person name="Challacombe J.F."/>
            <person name="Janssen P.H."/>
            <person name="Henrissat B."/>
            <person name="Coutinho P.M."/>
            <person name="Wu M."/>
            <person name="Xie G."/>
            <person name="Haft D.H."/>
            <person name="Sait M."/>
            <person name="Badger J."/>
            <person name="Barabote R.D."/>
            <person name="Bradley B."/>
            <person name="Brettin T.S."/>
            <person name="Brinkac L.M."/>
            <person name="Bruce D."/>
            <person name="Creasy T."/>
            <person name="Daugherty S.C."/>
            <person name="Davidsen T.M."/>
            <person name="DeBoy R.T."/>
            <person name="Detter J.C."/>
            <person name="Dodson R.J."/>
            <person name="Durkin A.S."/>
            <person name="Ganapathy A."/>
            <person name="Gwinn-Giglio M."/>
            <person name="Han C.S."/>
            <person name="Khouri H."/>
            <person name="Kiss H."/>
            <person name="Kothari S.P."/>
            <person name="Madupu R."/>
            <person name="Nelson K.E."/>
            <person name="Nelson W.C."/>
            <person name="Paulsen I."/>
            <person name="Penn K."/>
            <person name="Ren Q."/>
            <person name="Rosovitz M.J."/>
            <person name="Selengut J.D."/>
            <person name="Shrivastava S."/>
            <person name="Sullivan S.A."/>
            <person name="Tapia R."/>
            <person name="Thompson L.S."/>
            <person name="Watkins K.L."/>
            <person name="Yang Q."/>
            <person name="Yu C."/>
            <person name="Zafar N."/>
            <person name="Zhou L."/>
            <person name="Kuske C.R."/>
        </authorList>
    </citation>
    <scope>NUCLEOTIDE SEQUENCE [LARGE SCALE GENOMIC DNA]</scope>
    <source>
        <strain evidence="1 2">Ellin345</strain>
    </source>
</reference>
<sequence>MLLAQSDCDEACGKPTAWDSLNKFSMRQTDAGQEGYASWRGQFDTQSFDIQFSTDARGPEGNYKGDVLLVGGRVMAVRGNIAPGGYEMDGADAMALNLKLVKRILGEIYPKGPAEIETSKTVDYANQKTGIHLATMSAEGYFAPPWTVSGNIKRTAQNTIEYVLNFSFYQSDRTKSAPPKQESMGLSGELATADNARIPDELSLQGWTILELGVQTTKTKQSTTYDYGAGKTKAKYQTVGDIRKVLAKDDYPGERDDLKDFTGFWKAKCDDAFGLQIMHHGGEGKYSVAFCGPGGCDDPEQSRPTYITKDPHYKVISETEIKTGDTTYHRCTRDTHPVLKYDEGPAPTSRYDRKSWDPQTPRDWEEIRAVPDGTGDGTIHFVVVPESIKRERDYYQRVGDTLCAPRTQCSVYFWTDRTHIPETAWMKVEDLAVSTASFEWFPRYEKPALHLACWLYASKKAGEADGCSYQPGAKQPPE</sequence>
<proteinExistence type="predicted"/>
<accession>Q1IQL6</accession>
<keyword evidence="2" id="KW-1185">Reference proteome</keyword>
<dbReference type="KEGG" id="aba:Acid345_1833"/>
<dbReference type="HOGENOM" id="CLU_570835_0_0_0"/>
<dbReference type="EnsemblBacteria" id="ABF40834">
    <property type="protein sequence ID" value="ABF40834"/>
    <property type="gene ID" value="Acid345_1833"/>
</dbReference>
<dbReference type="STRING" id="204669.Acid345_1833"/>
<evidence type="ECO:0000313" key="1">
    <source>
        <dbReference type="EMBL" id="ABF40834.1"/>
    </source>
</evidence>
<organism evidence="1 2">
    <name type="scientific">Koribacter versatilis (strain Ellin345)</name>
    <dbReference type="NCBI Taxonomy" id="204669"/>
    <lineage>
        <taxon>Bacteria</taxon>
        <taxon>Pseudomonadati</taxon>
        <taxon>Acidobacteriota</taxon>
        <taxon>Terriglobia</taxon>
        <taxon>Terriglobales</taxon>
        <taxon>Candidatus Korobacteraceae</taxon>
        <taxon>Candidatus Korobacter</taxon>
    </lineage>
</organism>
<dbReference type="EMBL" id="CP000360">
    <property type="protein sequence ID" value="ABF40834.1"/>
    <property type="molecule type" value="Genomic_DNA"/>
</dbReference>
<evidence type="ECO:0000313" key="2">
    <source>
        <dbReference type="Proteomes" id="UP000002432"/>
    </source>
</evidence>